<dbReference type="Pfam" id="PF25954">
    <property type="entry name" value="Beta-barrel_RND_2"/>
    <property type="match status" value="1"/>
</dbReference>
<dbReference type="GO" id="GO:1990281">
    <property type="term" value="C:efflux pump complex"/>
    <property type="evidence" value="ECO:0007669"/>
    <property type="project" value="TreeGrafter"/>
</dbReference>
<dbReference type="SUPFAM" id="SSF111369">
    <property type="entry name" value="HlyD-like secretion proteins"/>
    <property type="match status" value="1"/>
</dbReference>
<evidence type="ECO:0000259" key="2">
    <source>
        <dbReference type="Pfam" id="PF25917"/>
    </source>
</evidence>
<feature type="domain" description="Multidrug resistance protein MdtA-like barrel-sandwich hybrid" evidence="2">
    <location>
        <begin position="54"/>
        <end position="179"/>
    </location>
</feature>
<dbReference type="OrthoDB" id="9806939at2"/>
<protein>
    <submittedName>
        <fullName evidence="5">Efflux transporter periplasmic adaptor subunit</fullName>
    </submittedName>
</protein>
<dbReference type="Pfam" id="PF25989">
    <property type="entry name" value="YknX_C"/>
    <property type="match status" value="1"/>
</dbReference>
<dbReference type="PROSITE" id="PS51257">
    <property type="entry name" value="PROKAR_LIPOPROTEIN"/>
    <property type="match status" value="1"/>
</dbReference>
<proteinExistence type="inferred from homology"/>
<evidence type="ECO:0000256" key="1">
    <source>
        <dbReference type="ARBA" id="ARBA00009477"/>
    </source>
</evidence>
<name>A0A2T5FY98_9SPHN</name>
<sequence>MRPILPILLSCLLISCGKGGDDKPRSAPLVTVAPVAGARFVDRIDALGTARAREQVTLAAPVTQRIERLYFDDGGYVRRGQVIAVLAQGQQSAQLADAQARQREADQQLTRLQALKERGFATNASLDTQVALAAQARAAAAEARAAIGDRVIRAPFSGWVSLRMISAGAVVTAGTEIATISDLSEIKLDFPVPETLLGAVRPGQPIAAKAAAFPDMSFAGRIATIDPVVDPNTRAVLVRAILPNPGNRLKPGMLMTVAVESAPRMAPSVPELAVVGQGEQRFVYLLQPDRSVKRTAVRVGVRDAGRVEIVQGVKPGDRVVTEGVVKLSDGAKVQLAGDADAKAGASAKKGG</sequence>
<dbReference type="Gene3D" id="1.10.287.470">
    <property type="entry name" value="Helix hairpin bin"/>
    <property type="match status" value="1"/>
</dbReference>
<gene>
    <name evidence="5" type="ORF">CLG96_08710</name>
</gene>
<dbReference type="Proteomes" id="UP000244162">
    <property type="component" value="Unassembled WGS sequence"/>
</dbReference>
<dbReference type="InterPro" id="IPR006143">
    <property type="entry name" value="RND_pump_MFP"/>
</dbReference>
<feature type="domain" description="YknX-like C-terminal permuted SH3-like" evidence="4">
    <location>
        <begin position="268"/>
        <end position="334"/>
    </location>
</feature>
<evidence type="ECO:0000313" key="5">
    <source>
        <dbReference type="EMBL" id="PTQ11508.1"/>
    </source>
</evidence>
<evidence type="ECO:0000313" key="6">
    <source>
        <dbReference type="Proteomes" id="UP000244162"/>
    </source>
</evidence>
<dbReference type="InterPro" id="IPR058625">
    <property type="entry name" value="MdtA-like_BSH"/>
</dbReference>
<keyword evidence="6" id="KW-1185">Reference proteome</keyword>
<comment type="similarity">
    <text evidence="1">Belongs to the membrane fusion protein (MFP) (TC 8.A.1) family.</text>
</comment>
<dbReference type="RefSeq" id="WP_107967502.1">
    <property type="nucleotide sequence ID" value="NZ_NWBU01000007.1"/>
</dbReference>
<comment type="caution">
    <text evidence="5">The sequence shown here is derived from an EMBL/GenBank/DDBJ whole genome shotgun (WGS) entry which is preliminary data.</text>
</comment>
<evidence type="ECO:0000259" key="3">
    <source>
        <dbReference type="Pfam" id="PF25954"/>
    </source>
</evidence>
<dbReference type="PANTHER" id="PTHR30469">
    <property type="entry name" value="MULTIDRUG RESISTANCE PROTEIN MDTA"/>
    <property type="match status" value="1"/>
</dbReference>
<dbReference type="Gene3D" id="2.40.30.170">
    <property type="match status" value="1"/>
</dbReference>
<dbReference type="Pfam" id="PF25917">
    <property type="entry name" value="BSH_RND"/>
    <property type="match status" value="1"/>
</dbReference>
<dbReference type="AlphaFoldDB" id="A0A2T5FY98"/>
<dbReference type="Gene3D" id="2.40.50.100">
    <property type="match status" value="1"/>
</dbReference>
<dbReference type="InterPro" id="IPR058637">
    <property type="entry name" value="YknX-like_C"/>
</dbReference>
<dbReference type="InterPro" id="IPR058792">
    <property type="entry name" value="Beta-barrel_RND_2"/>
</dbReference>
<reference evidence="5 6" key="1">
    <citation type="submission" date="2017-09" db="EMBL/GenBank/DDBJ databases">
        <title>Sphingomonas panjinensis sp.nov., isolated from oil-contaminated soil.</title>
        <authorList>
            <person name="Wang L."/>
            <person name="Chen L."/>
        </authorList>
    </citation>
    <scope>NUCLEOTIDE SEQUENCE [LARGE SCALE GENOMIC DNA]</scope>
    <source>
        <strain evidence="5 6">FW-11</strain>
    </source>
</reference>
<dbReference type="PANTHER" id="PTHR30469:SF16">
    <property type="entry name" value="HAE1 FAMILY EFFLUX PUMP MFP COMPONENT"/>
    <property type="match status" value="1"/>
</dbReference>
<dbReference type="NCBIfam" id="TIGR01730">
    <property type="entry name" value="RND_mfp"/>
    <property type="match status" value="1"/>
</dbReference>
<dbReference type="GO" id="GO:0015562">
    <property type="term" value="F:efflux transmembrane transporter activity"/>
    <property type="evidence" value="ECO:0007669"/>
    <property type="project" value="TreeGrafter"/>
</dbReference>
<dbReference type="EMBL" id="NWBU01000007">
    <property type="protein sequence ID" value="PTQ11508.1"/>
    <property type="molecule type" value="Genomic_DNA"/>
</dbReference>
<evidence type="ECO:0000259" key="4">
    <source>
        <dbReference type="Pfam" id="PF25989"/>
    </source>
</evidence>
<organism evidence="5 6">
    <name type="scientific">Sphingomonas oleivorans</name>
    <dbReference type="NCBI Taxonomy" id="1735121"/>
    <lineage>
        <taxon>Bacteria</taxon>
        <taxon>Pseudomonadati</taxon>
        <taxon>Pseudomonadota</taxon>
        <taxon>Alphaproteobacteria</taxon>
        <taxon>Sphingomonadales</taxon>
        <taxon>Sphingomonadaceae</taxon>
        <taxon>Sphingomonas</taxon>
    </lineage>
</organism>
<feature type="domain" description="CusB-like beta-barrel" evidence="3">
    <location>
        <begin position="189"/>
        <end position="261"/>
    </location>
</feature>
<dbReference type="FunFam" id="2.40.30.170:FF:000010">
    <property type="entry name" value="Efflux RND transporter periplasmic adaptor subunit"/>
    <property type="match status" value="1"/>
</dbReference>
<dbReference type="Gene3D" id="2.40.420.20">
    <property type="match status" value="1"/>
</dbReference>
<accession>A0A2T5FY98</accession>